<dbReference type="AlphaFoldDB" id="A0AAW0QWG4"/>
<reference evidence="2 3" key="1">
    <citation type="submission" date="2023-01" db="EMBL/GenBank/DDBJ databases">
        <title>Analysis of 21 Apiospora genomes using comparative genomics revels a genus with tremendous synthesis potential of carbohydrate active enzymes and secondary metabolites.</title>
        <authorList>
            <person name="Sorensen T."/>
        </authorList>
    </citation>
    <scope>NUCLEOTIDE SEQUENCE [LARGE SCALE GENOMIC DNA]</scope>
    <source>
        <strain evidence="2 3">CBS 117206</strain>
    </source>
</reference>
<proteinExistence type="predicted"/>
<name>A0AAW0QWG4_9PEZI</name>
<dbReference type="Proteomes" id="UP001392437">
    <property type="component" value="Unassembled WGS sequence"/>
</dbReference>
<evidence type="ECO:0000256" key="1">
    <source>
        <dbReference type="SAM" id="MobiDB-lite"/>
    </source>
</evidence>
<feature type="region of interest" description="Disordered" evidence="1">
    <location>
        <begin position="39"/>
        <end position="60"/>
    </location>
</feature>
<keyword evidence="3" id="KW-1185">Reference proteome</keyword>
<organism evidence="2 3">
    <name type="scientific">Apiospora kogelbergensis</name>
    <dbReference type="NCBI Taxonomy" id="1337665"/>
    <lineage>
        <taxon>Eukaryota</taxon>
        <taxon>Fungi</taxon>
        <taxon>Dikarya</taxon>
        <taxon>Ascomycota</taxon>
        <taxon>Pezizomycotina</taxon>
        <taxon>Sordariomycetes</taxon>
        <taxon>Xylariomycetidae</taxon>
        <taxon>Amphisphaeriales</taxon>
        <taxon>Apiosporaceae</taxon>
        <taxon>Apiospora</taxon>
    </lineage>
</organism>
<evidence type="ECO:0000313" key="3">
    <source>
        <dbReference type="Proteomes" id="UP001392437"/>
    </source>
</evidence>
<accession>A0AAW0QWG4</accession>
<evidence type="ECO:0000313" key="2">
    <source>
        <dbReference type="EMBL" id="KAK8114723.1"/>
    </source>
</evidence>
<protein>
    <submittedName>
        <fullName evidence="2">Uncharacterized protein</fullName>
    </submittedName>
</protein>
<comment type="caution">
    <text evidence="2">The sequence shown here is derived from an EMBL/GenBank/DDBJ whole genome shotgun (WGS) entry which is preliminary data.</text>
</comment>
<dbReference type="EMBL" id="JAQQWP010000006">
    <property type="protein sequence ID" value="KAK8114723.1"/>
    <property type="molecule type" value="Genomic_DNA"/>
</dbReference>
<sequence>MRWACFGCWKAGKDTGRVHFDLSTAKFWIETDCSLQPARRPEVDRRRKEKTARLDGSNINPEAYGPNEWCDLVNGNTEGGAARDRLSYLRRTWTETSAANYGRRGAIHPAMT</sequence>
<gene>
    <name evidence="2" type="ORF">PG999_006792</name>
</gene>